<keyword evidence="2" id="KW-1185">Reference proteome</keyword>
<evidence type="ECO:0000313" key="2">
    <source>
        <dbReference type="Proteomes" id="UP001152747"/>
    </source>
</evidence>
<name>A0A9P1N0G8_9PELO</name>
<sequence length="306" mass="36732">MELTFDTLDCILRECNLQTIDKILAMNKMLRNQIQKHRRHYARLPVKIVKIEPDVSCSCYRWTIELRQDCYKFVNVPPHQIDRINLSQFAPRIFIFSCFSRNDPMCYDKIFNEIPKEWFREIKHVEIQSDENEKTKSFQNEKLELFEPLSSLRIEGFVAFSKIGEILKLMQNIEYLAILPQNENEIETNEDDINYIIEEAKNLSFLDLRNIKHIYSSEKLIDFLKNASFADSTVLNFEEWPTNGEMIYRFLKEETEIQESCYLPISMFHEDAPPILPHRYSFKFRNTLFMITFWKDQIINDPRLLR</sequence>
<reference evidence="1" key="1">
    <citation type="submission" date="2022-11" db="EMBL/GenBank/DDBJ databases">
        <authorList>
            <person name="Kikuchi T."/>
        </authorList>
    </citation>
    <scope>NUCLEOTIDE SEQUENCE</scope>
    <source>
        <strain evidence="1">PS1010</strain>
    </source>
</reference>
<accession>A0A9P1N0G8</accession>
<evidence type="ECO:0000313" key="1">
    <source>
        <dbReference type="EMBL" id="CAI5445418.1"/>
    </source>
</evidence>
<protein>
    <submittedName>
        <fullName evidence="1">Uncharacterized protein</fullName>
    </submittedName>
</protein>
<comment type="caution">
    <text evidence="1">The sequence shown here is derived from an EMBL/GenBank/DDBJ whole genome shotgun (WGS) entry which is preliminary data.</text>
</comment>
<gene>
    <name evidence="1" type="ORF">CAMP_LOCUS8055</name>
</gene>
<organism evidence="1 2">
    <name type="scientific">Caenorhabditis angaria</name>
    <dbReference type="NCBI Taxonomy" id="860376"/>
    <lineage>
        <taxon>Eukaryota</taxon>
        <taxon>Metazoa</taxon>
        <taxon>Ecdysozoa</taxon>
        <taxon>Nematoda</taxon>
        <taxon>Chromadorea</taxon>
        <taxon>Rhabditida</taxon>
        <taxon>Rhabditina</taxon>
        <taxon>Rhabditomorpha</taxon>
        <taxon>Rhabditoidea</taxon>
        <taxon>Rhabditidae</taxon>
        <taxon>Peloderinae</taxon>
        <taxon>Caenorhabditis</taxon>
    </lineage>
</organism>
<proteinExistence type="predicted"/>
<dbReference type="AlphaFoldDB" id="A0A9P1N0G8"/>
<dbReference type="Proteomes" id="UP001152747">
    <property type="component" value="Unassembled WGS sequence"/>
</dbReference>
<dbReference type="EMBL" id="CANHGI010000003">
    <property type="protein sequence ID" value="CAI5445418.1"/>
    <property type="molecule type" value="Genomic_DNA"/>
</dbReference>